<accession>A0AAD2D6A4</accession>
<evidence type="ECO:0000256" key="4">
    <source>
        <dbReference type="ARBA" id="ARBA00023235"/>
    </source>
</evidence>
<name>A0AAD2D6A4_EUPCR</name>
<dbReference type="EMBL" id="CAMPGE010023353">
    <property type="protein sequence ID" value="CAI2381305.1"/>
    <property type="molecule type" value="Genomic_DNA"/>
</dbReference>
<organism evidence="8 9">
    <name type="scientific">Euplotes crassus</name>
    <dbReference type="NCBI Taxonomy" id="5936"/>
    <lineage>
        <taxon>Eukaryota</taxon>
        <taxon>Sar</taxon>
        <taxon>Alveolata</taxon>
        <taxon>Ciliophora</taxon>
        <taxon>Intramacronucleata</taxon>
        <taxon>Spirotrichea</taxon>
        <taxon>Hypotrichia</taxon>
        <taxon>Euplotida</taxon>
        <taxon>Euplotidae</taxon>
        <taxon>Moneuplotes</taxon>
    </lineage>
</organism>
<keyword evidence="3 5" id="KW-0697">Rotamase</keyword>
<evidence type="ECO:0000313" key="8">
    <source>
        <dbReference type="EMBL" id="CAI2381305.1"/>
    </source>
</evidence>
<dbReference type="FunFam" id="2.40.100.10:FF:000019">
    <property type="entry name" value="Peptidyl-prolyl cis-trans isomerase"/>
    <property type="match status" value="1"/>
</dbReference>
<dbReference type="InterPro" id="IPR002130">
    <property type="entry name" value="Cyclophilin-type_PPIase_dom"/>
</dbReference>
<dbReference type="GO" id="GO:0016018">
    <property type="term" value="F:cyclosporin A binding"/>
    <property type="evidence" value="ECO:0007669"/>
    <property type="project" value="TreeGrafter"/>
</dbReference>
<keyword evidence="4 5" id="KW-0413">Isomerase</keyword>
<dbReference type="GO" id="GO:0006457">
    <property type="term" value="P:protein folding"/>
    <property type="evidence" value="ECO:0007669"/>
    <property type="project" value="InterPro"/>
</dbReference>
<evidence type="ECO:0000256" key="3">
    <source>
        <dbReference type="ARBA" id="ARBA00023110"/>
    </source>
</evidence>
<gene>
    <name evidence="8" type="ORF">ECRASSUSDP1_LOCUS22757</name>
</gene>
<sequence length="187" mass="20336">MLAFASAIQTMAPVTHEVYFDIDINGKDAGRITIGLFGTVVPETVHNFVDIAAGTAFDDGLSYTGNPFHRIIKGFMAQGGDITNQDGTGGKSIFGKKFPDENFILKHDRDHVLSMANSGADTNGSQFFITFEKTPWLNGKHVVFGEVLSGFETLHKMEAMGSPDGKPKKPVTIRKSGVIDQSRDGRR</sequence>
<dbReference type="Proteomes" id="UP001295684">
    <property type="component" value="Unassembled WGS sequence"/>
</dbReference>
<comment type="function">
    <text evidence="5">PPIases accelerate the folding of proteins. It catalyzes the cis-trans isomerization of proline imidic peptide bonds in oligopeptides.</text>
</comment>
<dbReference type="InterPro" id="IPR020892">
    <property type="entry name" value="Cyclophilin-type_PPIase_CS"/>
</dbReference>
<dbReference type="EC" id="5.2.1.8" evidence="5"/>
<dbReference type="SUPFAM" id="SSF50891">
    <property type="entry name" value="Cyclophilin-like"/>
    <property type="match status" value="1"/>
</dbReference>
<evidence type="ECO:0000256" key="1">
    <source>
        <dbReference type="ARBA" id="ARBA00000971"/>
    </source>
</evidence>
<feature type="domain" description="PPIase cyclophilin-type" evidence="7">
    <location>
        <begin position="19"/>
        <end position="178"/>
    </location>
</feature>
<feature type="region of interest" description="Disordered" evidence="6">
    <location>
        <begin position="158"/>
        <end position="187"/>
    </location>
</feature>
<dbReference type="PIRSF" id="PIRSF001467">
    <property type="entry name" value="Peptidylpro_ismrse"/>
    <property type="match status" value="1"/>
</dbReference>
<comment type="catalytic activity">
    <reaction evidence="1 5">
        <text>[protein]-peptidylproline (omega=180) = [protein]-peptidylproline (omega=0)</text>
        <dbReference type="Rhea" id="RHEA:16237"/>
        <dbReference type="Rhea" id="RHEA-COMP:10747"/>
        <dbReference type="Rhea" id="RHEA-COMP:10748"/>
        <dbReference type="ChEBI" id="CHEBI:83833"/>
        <dbReference type="ChEBI" id="CHEBI:83834"/>
        <dbReference type="EC" id="5.2.1.8"/>
    </reaction>
</comment>
<dbReference type="InterPro" id="IPR024936">
    <property type="entry name" value="Cyclophilin-type_PPIase"/>
</dbReference>
<dbReference type="Gene3D" id="2.40.100.10">
    <property type="entry name" value="Cyclophilin-like"/>
    <property type="match status" value="1"/>
</dbReference>
<evidence type="ECO:0000256" key="5">
    <source>
        <dbReference type="RuleBase" id="RU363019"/>
    </source>
</evidence>
<evidence type="ECO:0000256" key="6">
    <source>
        <dbReference type="SAM" id="MobiDB-lite"/>
    </source>
</evidence>
<evidence type="ECO:0000256" key="2">
    <source>
        <dbReference type="ARBA" id="ARBA00022729"/>
    </source>
</evidence>
<dbReference type="GO" id="GO:0005737">
    <property type="term" value="C:cytoplasm"/>
    <property type="evidence" value="ECO:0007669"/>
    <property type="project" value="TreeGrafter"/>
</dbReference>
<dbReference type="PROSITE" id="PS50072">
    <property type="entry name" value="CSA_PPIASE_2"/>
    <property type="match status" value="1"/>
</dbReference>
<dbReference type="PANTHER" id="PTHR11071">
    <property type="entry name" value="PEPTIDYL-PROLYL CIS-TRANS ISOMERASE"/>
    <property type="match status" value="1"/>
</dbReference>
<dbReference type="Pfam" id="PF00160">
    <property type="entry name" value="Pro_isomerase"/>
    <property type="match status" value="1"/>
</dbReference>
<evidence type="ECO:0000313" key="9">
    <source>
        <dbReference type="Proteomes" id="UP001295684"/>
    </source>
</evidence>
<evidence type="ECO:0000259" key="7">
    <source>
        <dbReference type="PROSITE" id="PS50072"/>
    </source>
</evidence>
<dbReference type="GO" id="GO:0003755">
    <property type="term" value="F:peptidyl-prolyl cis-trans isomerase activity"/>
    <property type="evidence" value="ECO:0007669"/>
    <property type="project" value="UniProtKB-UniRule"/>
</dbReference>
<reference evidence="8" key="1">
    <citation type="submission" date="2023-07" db="EMBL/GenBank/DDBJ databases">
        <authorList>
            <consortium name="AG Swart"/>
            <person name="Singh M."/>
            <person name="Singh A."/>
            <person name="Seah K."/>
            <person name="Emmerich C."/>
        </authorList>
    </citation>
    <scope>NUCLEOTIDE SEQUENCE</scope>
    <source>
        <strain evidence="8">DP1</strain>
    </source>
</reference>
<dbReference type="PRINTS" id="PR00153">
    <property type="entry name" value="CSAPPISMRASE"/>
</dbReference>
<keyword evidence="9" id="KW-1185">Reference proteome</keyword>
<dbReference type="PANTHER" id="PTHR11071:SF561">
    <property type="entry name" value="PEPTIDYL-PROLYL CIS-TRANS ISOMERASE D-RELATED"/>
    <property type="match status" value="1"/>
</dbReference>
<keyword evidence="2" id="KW-0732">Signal</keyword>
<protein>
    <recommendedName>
        <fullName evidence="5">Peptidyl-prolyl cis-trans isomerase</fullName>
        <shortName evidence="5">PPIase</shortName>
        <ecNumber evidence="5">5.2.1.8</ecNumber>
    </recommendedName>
</protein>
<dbReference type="InterPro" id="IPR029000">
    <property type="entry name" value="Cyclophilin-like_dom_sf"/>
</dbReference>
<comment type="caution">
    <text evidence="8">The sequence shown here is derived from an EMBL/GenBank/DDBJ whole genome shotgun (WGS) entry which is preliminary data.</text>
</comment>
<dbReference type="AlphaFoldDB" id="A0AAD2D6A4"/>
<proteinExistence type="inferred from homology"/>
<comment type="similarity">
    <text evidence="5">Belongs to the cyclophilin-type PPIase family.</text>
</comment>
<dbReference type="PROSITE" id="PS00170">
    <property type="entry name" value="CSA_PPIASE_1"/>
    <property type="match status" value="1"/>
</dbReference>